<evidence type="ECO:0000313" key="19">
    <source>
        <dbReference type="WBParaSite" id="SPAL_0001068100.1"/>
    </source>
</evidence>
<evidence type="ECO:0000256" key="13">
    <source>
        <dbReference type="SAM" id="MobiDB-lite"/>
    </source>
</evidence>
<dbReference type="GO" id="GO:0003682">
    <property type="term" value="F:chromatin binding"/>
    <property type="evidence" value="ECO:0007669"/>
    <property type="project" value="TreeGrafter"/>
</dbReference>
<dbReference type="GO" id="GO:1902975">
    <property type="term" value="P:mitotic DNA replication initiation"/>
    <property type="evidence" value="ECO:0007669"/>
    <property type="project" value="InterPro"/>
</dbReference>
<dbReference type="SUPFAM" id="SSF56672">
    <property type="entry name" value="DNA/RNA polymerases"/>
    <property type="match status" value="1"/>
</dbReference>
<keyword evidence="8" id="KW-0862">Zinc</keyword>
<dbReference type="SMART" id="SM00486">
    <property type="entry name" value="POLBc"/>
    <property type="match status" value="1"/>
</dbReference>
<dbReference type="GO" id="GO:0003688">
    <property type="term" value="F:DNA replication origin binding"/>
    <property type="evidence" value="ECO:0007669"/>
    <property type="project" value="TreeGrafter"/>
</dbReference>
<dbReference type="GO" id="GO:0005658">
    <property type="term" value="C:alpha DNA polymerase:primase complex"/>
    <property type="evidence" value="ECO:0007669"/>
    <property type="project" value="TreeGrafter"/>
</dbReference>
<dbReference type="InterPro" id="IPR012337">
    <property type="entry name" value="RNaseH-like_sf"/>
</dbReference>
<evidence type="ECO:0000256" key="12">
    <source>
        <dbReference type="RuleBase" id="RU000442"/>
    </source>
</evidence>
<dbReference type="PROSITE" id="PS00116">
    <property type="entry name" value="DNA_POLYMERASE_B"/>
    <property type="match status" value="1"/>
</dbReference>
<dbReference type="InterPro" id="IPR043502">
    <property type="entry name" value="DNA/RNA_pol_sf"/>
</dbReference>
<feature type="domain" description="DNA polymerase alpha catalytic subunit N-terminal" evidence="17">
    <location>
        <begin position="31"/>
        <end position="91"/>
    </location>
</feature>
<dbReference type="InterPro" id="IPR006133">
    <property type="entry name" value="DNA-dir_DNA_pol_B_exonuc"/>
</dbReference>
<dbReference type="SUPFAM" id="SSF90234">
    <property type="entry name" value="Zinc finger domain of DNA polymerase-alpha"/>
    <property type="match status" value="1"/>
</dbReference>
<dbReference type="WBParaSite" id="SPAL_0001068100.1">
    <property type="protein sequence ID" value="SPAL_0001068100.1"/>
    <property type="gene ID" value="SPAL_0001068100"/>
</dbReference>
<proteinExistence type="inferred from homology"/>
<dbReference type="Gene3D" id="3.30.70.2820">
    <property type="match status" value="1"/>
</dbReference>
<dbReference type="Pfam" id="PF03104">
    <property type="entry name" value="DNA_pol_B_exo1"/>
    <property type="match status" value="1"/>
</dbReference>
<dbReference type="PRINTS" id="PR00106">
    <property type="entry name" value="DNAPOLB"/>
</dbReference>
<dbReference type="NCBIfam" id="TIGR00592">
    <property type="entry name" value="pol2"/>
    <property type="match status" value="1"/>
</dbReference>
<dbReference type="InterPro" id="IPR023211">
    <property type="entry name" value="DNA_pol_palm_dom_sf"/>
</dbReference>
<dbReference type="GO" id="GO:0006273">
    <property type="term" value="P:lagging strand elongation"/>
    <property type="evidence" value="ECO:0007669"/>
    <property type="project" value="TreeGrafter"/>
</dbReference>
<dbReference type="Gene3D" id="1.10.3200.20">
    <property type="entry name" value="DNA Polymerase alpha, zinc finger"/>
    <property type="match status" value="1"/>
</dbReference>
<dbReference type="Gene3D" id="3.30.420.10">
    <property type="entry name" value="Ribonuclease H-like superfamily/Ribonuclease H"/>
    <property type="match status" value="1"/>
</dbReference>
<keyword evidence="3 12" id="KW-0808">Transferase</keyword>
<feature type="domain" description="DNA-directed DNA polymerase family B exonuclease" evidence="15">
    <location>
        <begin position="461"/>
        <end position="699"/>
    </location>
</feature>
<keyword evidence="10 12" id="KW-0238">DNA-binding</keyword>
<keyword evidence="6" id="KW-0479">Metal-binding</keyword>
<comment type="subcellular location">
    <subcellularLocation>
        <location evidence="1">Nucleus</location>
    </subcellularLocation>
</comment>
<evidence type="ECO:0000256" key="7">
    <source>
        <dbReference type="ARBA" id="ARBA00022771"/>
    </source>
</evidence>
<evidence type="ECO:0000256" key="1">
    <source>
        <dbReference type="ARBA" id="ARBA00004123"/>
    </source>
</evidence>
<evidence type="ECO:0000256" key="3">
    <source>
        <dbReference type="ARBA" id="ARBA00022679"/>
    </source>
</evidence>
<dbReference type="InterPro" id="IPR042087">
    <property type="entry name" value="DNA_pol_B_thumb"/>
</dbReference>
<accession>A0A0N5BY20</accession>
<dbReference type="PANTHER" id="PTHR45861">
    <property type="entry name" value="DNA POLYMERASE ALPHA CATALYTIC SUBUNIT"/>
    <property type="match status" value="1"/>
</dbReference>
<dbReference type="Pfam" id="PF12254">
    <property type="entry name" value="DNA_pol_alpha_N"/>
    <property type="match status" value="1"/>
</dbReference>
<evidence type="ECO:0000259" key="15">
    <source>
        <dbReference type="Pfam" id="PF03104"/>
    </source>
</evidence>
<dbReference type="InterPro" id="IPR045846">
    <property type="entry name" value="POLBc_alpha"/>
</dbReference>
<evidence type="ECO:0000256" key="11">
    <source>
        <dbReference type="ARBA" id="ARBA00023242"/>
    </source>
</evidence>
<keyword evidence="7" id="KW-0863">Zinc-finger</keyword>
<dbReference type="GO" id="GO:0006272">
    <property type="term" value="P:leading strand elongation"/>
    <property type="evidence" value="ECO:0007669"/>
    <property type="project" value="TreeGrafter"/>
</dbReference>
<dbReference type="EC" id="2.7.7.7" evidence="12"/>
<dbReference type="InterPro" id="IPR036397">
    <property type="entry name" value="RNaseH_sf"/>
</dbReference>
<feature type="region of interest" description="Disordered" evidence="13">
    <location>
        <begin position="1"/>
        <end position="30"/>
    </location>
</feature>
<sequence length="1395" mass="159116">MSSSDEEIVINRSAKRSSRNVPKNSEREETLAKMREARASGLKYKPEIEVKDVYETVDEEEYQRIVNEKRRNAFVVDDEGDGYYDDEEEEFLDEYDDAGGEKKPTKGKKSKNDKIVKGSIKNYFSAATKEKVKDDKAVKLDEDEVLKDLLKELDGDGESVNEVVVEQPSRNPFKRHLESPVACGKPIKSARISSTPVAGDSTTSEKVPVVKEEFTTPVRPIDANVKKDSTEDVVMEEVPLKTEDALVDDFDDSLDTTAFENEKIKQERCIGVVANTLKQEQTTESLPVQNHDLMNEDDFGSDEDIQLSENFNGSVGFNEPGNDDSNSIVIHLLDAFEDPIKHPSTVFLFGRVQKSGNYNKSVCVKLHNIERQVFFIPRTKRVVDQNVTDIPVKIDDVHEEVKNILLRDYNILNFKSRLIKKKLAFEDEEWNNKEVECLEVRYEAKFARLPKTLSGETFFKVCNTTSSALERVLLECKIMGPSLIEIENVVPAGSKISYCELEYLCNMEKMNNIKNLEYFKGPPTVTKLISFNVVTELNQKNENRIVMINGVYDLKSSNVDKTPASSNNLNKFCYMTTPAKTSYPYDWKDKCSRKGIKNVDMLKTENEVIIRFLEFLERHDFDLYIGHDFTEQLAKLVSRLDKLKIPQWSRISRLKRTIDIHKVGFSKAAQWELTGGRLVADSRTAAMELLKAKSYDLDDLVEQLFGEKIDEGLSDGNIREHYSNGMKLDAIPLFAQITRTVGGVFSRTLLGGRSERNEYLLLHAFYDRNYIAPDKHTKVSPRAINNENGNIGSSRKAAFSGGMVLEPLKGLYDTYVILLDFNSLYPSIIQEYNICFTTIANCTKEPNNEDDLPNAPGSKKELGVLPIEIRKLVERISEKKKLEIKQMALKLTANSMYGCLGFNASRFCAKSLAALVTKKGRDILESTKSLVERSNYKVIYGDTDSIMINSNSRSLQQAKDIAETVKNMVNKCYNSLEIDLDGIYKKLLLLKKKKYAGLSVNPNNEKEEKFELKGLDIVRRDWSVVAKETGNTVVDLIFSKNRDELGFEIHSMLGSLKNKLVNNEIPLEKFEIFKQLTKNPTEYNDVKSQPHVSVALRLNNAGKNHYKAGDVIKYMICNDGTGNSATQRAYHKSEIERNPALKVDIDYYLKQQILPVITRLCEPIEETSQIQIAEALGLDTTGLRRKMYENDNQIDNNDVDATFEQDFEACKSFAFECPNPECMDNIEMRSPILMFGNTCKLALERCSKCECPFNENKGYIANCLTEQLRNQVKEYCASLYVCDDEICAYQSRRPPIKMSRLGPLCLKCENGIMKKKYTIRKLYDQQCFFRNIFDLEHAMSKERMSLEVRKQLESDAALPECREFYSFLLNIVNKYLNMNSFNIVDLDFIFAPSFS</sequence>
<comment type="similarity">
    <text evidence="2 12">Belongs to the DNA polymerase type-B family.</text>
</comment>
<keyword evidence="4 12" id="KW-0548">Nucleotidyltransferase</keyword>
<dbReference type="GO" id="GO:0003697">
    <property type="term" value="F:single-stranded DNA binding"/>
    <property type="evidence" value="ECO:0007669"/>
    <property type="project" value="TreeGrafter"/>
</dbReference>
<dbReference type="Pfam" id="PF00136">
    <property type="entry name" value="DNA_pol_B"/>
    <property type="match status" value="1"/>
</dbReference>
<name>A0A0N5BY20_STREA</name>
<dbReference type="CDD" id="cd05532">
    <property type="entry name" value="POLBc_alpha"/>
    <property type="match status" value="1"/>
</dbReference>
<evidence type="ECO:0000256" key="10">
    <source>
        <dbReference type="ARBA" id="ARBA00023125"/>
    </source>
</evidence>
<dbReference type="InterPro" id="IPR006172">
    <property type="entry name" value="DNA-dir_DNA_pol_B"/>
</dbReference>
<dbReference type="InterPro" id="IPR024647">
    <property type="entry name" value="DNA_pol_a_cat_su_N"/>
</dbReference>
<evidence type="ECO:0000256" key="4">
    <source>
        <dbReference type="ARBA" id="ARBA00022695"/>
    </source>
</evidence>
<dbReference type="Proteomes" id="UP000046392">
    <property type="component" value="Unplaced"/>
</dbReference>
<evidence type="ECO:0000256" key="6">
    <source>
        <dbReference type="ARBA" id="ARBA00022723"/>
    </source>
</evidence>
<dbReference type="FunFam" id="1.10.132.60:FF:000004">
    <property type="entry name" value="DNA polymerase"/>
    <property type="match status" value="1"/>
</dbReference>
<dbReference type="GO" id="GO:0003887">
    <property type="term" value="F:DNA-directed DNA polymerase activity"/>
    <property type="evidence" value="ECO:0007669"/>
    <property type="project" value="UniProtKB-KW"/>
</dbReference>
<dbReference type="GO" id="GO:0008270">
    <property type="term" value="F:zinc ion binding"/>
    <property type="evidence" value="ECO:0007669"/>
    <property type="project" value="UniProtKB-KW"/>
</dbReference>
<feature type="domain" description="Zinc finger DNA-directed DNA polymerase family B alpha" evidence="16">
    <location>
        <begin position="1203"/>
        <end position="1390"/>
    </location>
</feature>
<evidence type="ECO:0000259" key="14">
    <source>
        <dbReference type="Pfam" id="PF00136"/>
    </source>
</evidence>
<dbReference type="Gene3D" id="1.10.132.60">
    <property type="entry name" value="DNA polymerase family B, C-terminal domain"/>
    <property type="match status" value="1"/>
</dbReference>
<keyword evidence="18" id="KW-1185">Reference proteome</keyword>
<keyword evidence="9 12" id="KW-0239">DNA-directed DNA polymerase</keyword>
<dbReference type="GO" id="GO:0000166">
    <property type="term" value="F:nucleotide binding"/>
    <property type="evidence" value="ECO:0007669"/>
    <property type="project" value="InterPro"/>
</dbReference>
<evidence type="ECO:0000256" key="2">
    <source>
        <dbReference type="ARBA" id="ARBA00005755"/>
    </source>
</evidence>
<comment type="catalytic activity">
    <reaction evidence="12">
        <text>DNA(n) + a 2'-deoxyribonucleoside 5'-triphosphate = DNA(n+1) + diphosphate</text>
        <dbReference type="Rhea" id="RHEA:22508"/>
        <dbReference type="Rhea" id="RHEA-COMP:17339"/>
        <dbReference type="Rhea" id="RHEA-COMP:17340"/>
        <dbReference type="ChEBI" id="CHEBI:33019"/>
        <dbReference type="ChEBI" id="CHEBI:61560"/>
        <dbReference type="ChEBI" id="CHEBI:173112"/>
        <dbReference type="EC" id="2.7.7.7"/>
    </reaction>
</comment>
<reference evidence="19" key="1">
    <citation type="submission" date="2017-02" db="UniProtKB">
        <authorList>
            <consortium name="WormBaseParasite"/>
        </authorList>
    </citation>
    <scope>IDENTIFICATION</scope>
</reference>
<evidence type="ECO:0000313" key="18">
    <source>
        <dbReference type="Proteomes" id="UP000046392"/>
    </source>
</evidence>
<evidence type="ECO:0000256" key="9">
    <source>
        <dbReference type="ARBA" id="ARBA00022932"/>
    </source>
</evidence>
<feature type="domain" description="DNA-directed DNA polymerase family B multifunctional" evidence="14">
    <location>
        <begin position="745"/>
        <end position="1164"/>
    </location>
</feature>
<dbReference type="InterPro" id="IPR015088">
    <property type="entry name" value="Znf_DNA-dir_DNA_pol_B_alpha"/>
</dbReference>
<dbReference type="InterPro" id="IPR038256">
    <property type="entry name" value="Pol_alpha_znc_sf"/>
</dbReference>
<dbReference type="InterPro" id="IPR017964">
    <property type="entry name" value="DNA-dir_DNA_pol_B_CS"/>
</dbReference>
<evidence type="ECO:0000256" key="8">
    <source>
        <dbReference type="ARBA" id="ARBA00022833"/>
    </source>
</evidence>
<dbReference type="Gene3D" id="3.90.1600.10">
    <property type="entry name" value="Palm domain of DNA polymerase"/>
    <property type="match status" value="2"/>
</dbReference>
<organism evidence="18 19">
    <name type="scientific">Strongyloides papillosus</name>
    <name type="common">Intestinal threadworm</name>
    <dbReference type="NCBI Taxonomy" id="174720"/>
    <lineage>
        <taxon>Eukaryota</taxon>
        <taxon>Metazoa</taxon>
        <taxon>Ecdysozoa</taxon>
        <taxon>Nematoda</taxon>
        <taxon>Chromadorea</taxon>
        <taxon>Rhabditida</taxon>
        <taxon>Tylenchina</taxon>
        <taxon>Panagrolaimomorpha</taxon>
        <taxon>Strongyloidoidea</taxon>
        <taxon>Strongyloididae</taxon>
        <taxon>Strongyloides</taxon>
    </lineage>
</organism>
<keyword evidence="11" id="KW-0539">Nucleus</keyword>
<evidence type="ECO:0000259" key="17">
    <source>
        <dbReference type="Pfam" id="PF12254"/>
    </source>
</evidence>
<evidence type="ECO:0000256" key="5">
    <source>
        <dbReference type="ARBA" id="ARBA00022705"/>
    </source>
</evidence>
<keyword evidence="5 12" id="KW-0235">DNA replication</keyword>
<dbReference type="PANTHER" id="PTHR45861:SF1">
    <property type="entry name" value="DNA POLYMERASE ALPHA CATALYTIC SUBUNIT"/>
    <property type="match status" value="1"/>
</dbReference>
<dbReference type="InterPro" id="IPR006134">
    <property type="entry name" value="DNA-dir_DNA_pol_B_multi_dom"/>
</dbReference>
<dbReference type="Gene3D" id="2.40.50.730">
    <property type="match status" value="1"/>
</dbReference>
<dbReference type="STRING" id="174720.A0A0N5BY20"/>
<dbReference type="Pfam" id="PF08996">
    <property type="entry name" value="zf-DNA_Pol"/>
    <property type="match status" value="1"/>
</dbReference>
<protein>
    <recommendedName>
        <fullName evidence="12">DNA polymerase</fullName>
        <ecNumber evidence="12">2.7.7.7</ecNumber>
    </recommendedName>
</protein>
<dbReference type="SUPFAM" id="SSF53098">
    <property type="entry name" value="Ribonuclease H-like"/>
    <property type="match status" value="1"/>
</dbReference>
<evidence type="ECO:0000259" key="16">
    <source>
        <dbReference type="Pfam" id="PF08996"/>
    </source>
</evidence>